<dbReference type="GO" id="GO:0046872">
    <property type="term" value="F:metal ion binding"/>
    <property type="evidence" value="ECO:0007669"/>
    <property type="project" value="UniProtKB-KW"/>
</dbReference>
<evidence type="ECO:0000256" key="7">
    <source>
        <dbReference type="ARBA" id="ARBA00023180"/>
    </source>
</evidence>
<dbReference type="Gene3D" id="1.10.575.10">
    <property type="entry name" value="P1 Nuclease"/>
    <property type="match status" value="1"/>
</dbReference>
<dbReference type="Proteomes" id="UP000219813">
    <property type="component" value="Chromosome 13"/>
</dbReference>
<dbReference type="AlphaFoldDB" id="A0A1D3TD51"/>
<dbReference type="Pfam" id="PF02265">
    <property type="entry name" value="S1-P1_nuclease"/>
    <property type="match status" value="1"/>
</dbReference>
<keyword evidence="4" id="KW-0255">Endonuclease</keyword>
<sequence length="326" mass="38003">MFCVRIMIRLVLLYGILFIKSIAGWSDEPHMIISQIAYDILTPHHQSILDRIFEKSYDDKLRSPIKGAVWPDAIKPIDPRRAPYQFSVRRNEILDIFNDWHYVKEPYNPTGIYLSPYDMYAHKGKNTASGITKHIYKTLVGVGRRNLTGTYYSYNFYLRFFIHVFGDIHQPLHTINFFNSHLTSGDKGGNLITVTFGKLVGNIHYLCDNVFNSRKKKWFNSTPQDIKKLADKLTTTYPRTLFPRQLRIPSDKVSYIDEIVSESHRLAIDYVYRQLPAPILTKCRQFPIPKHFITQLKKILNKQIAIAGYRLAEYLKDILDNVPSDL</sequence>
<name>A0A1D3TD51_PLAMA</name>
<evidence type="ECO:0000256" key="1">
    <source>
        <dbReference type="ARBA" id="ARBA00009547"/>
    </source>
</evidence>
<dbReference type="GO" id="GO:0016788">
    <property type="term" value="F:hydrolase activity, acting on ester bonds"/>
    <property type="evidence" value="ECO:0007669"/>
    <property type="project" value="InterPro"/>
</dbReference>
<keyword evidence="8" id="KW-0732">Signal</keyword>
<evidence type="ECO:0000256" key="2">
    <source>
        <dbReference type="ARBA" id="ARBA00022722"/>
    </source>
</evidence>
<organism evidence="9 10">
    <name type="scientific">Plasmodium malariae</name>
    <dbReference type="NCBI Taxonomy" id="5858"/>
    <lineage>
        <taxon>Eukaryota</taxon>
        <taxon>Sar</taxon>
        <taxon>Alveolata</taxon>
        <taxon>Apicomplexa</taxon>
        <taxon>Aconoidasida</taxon>
        <taxon>Haemosporida</taxon>
        <taxon>Plasmodiidae</taxon>
        <taxon>Plasmodium</taxon>
        <taxon>Plasmodium (Plasmodium)</taxon>
    </lineage>
</organism>
<evidence type="ECO:0000256" key="6">
    <source>
        <dbReference type="ARBA" id="ARBA00023157"/>
    </source>
</evidence>
<keyword evidence="5 9" id="KW-0378">Hydrolase</keyword>
<keyword evidence="3" id="KW-0479">Metal-binding</keyword>
<dbReference type="VEuPathDB" id="PlasmoDB:PmUG01_13046400"/>
<dbReference type="CDD" id="cd11010">
    <property type="entry name" value="S1-P1_nuclease"/>
    <property type="match status" value="1"/>
</dbReference>
<dbReference type="GO" id="GO:0006308">
    <property type="term" value="P:DNA catabolic process"/>
    <property type="evidence" value="ECO:0007669"/>
    <property type="project" value="InterPro"/>
</dbReference>
<evidence type="ECO:0000313" key="9">
    <source>
        <dbReference type="EMBL" id="SCP02817.1"/>
    </source>
</evidence>
<dbReference type="InterPro" id="IPR003154">
    <property type="entry name" value="S1/P1nuclease"/>
</dbReference>
<dbReference type="GO" id="GO:0004519">
    <property type="term" value="F:endonuclease activity"/>
    <property type="evidence" value="ECO:0007669"/>
    <property type="project" value="UniProtKB-KW"/>
</dbReference>
<keyword evidence="6" id="KW-1015">Disulfide bond</keyword>
<dbReference type="SUPFAM" id="SSF48537">
    <property type="entry name" value="Phospholipase C/P1 nuclease"/>
    <property type="match status" value="1"/>
</dbReference>
<dbReference type="OrthoDB" id="441446at2759"/>
<proteinExistence type="inferred from homology"/>
<evidence type="ECO:0000256" key="4">
    <source>
        <dbReference type="ARBA" id="ARBA00022759"/>
    </source>
</evidence>
<keyword evidence="10" id="KW-1185">Reference proteome</keyword>
<feature type="signal peptide" evidence="8">
    <location>
        <begin position="1"/>
        <end position="24"/>
    </location>
</feature>
<evidence type="ECO:0000313" key="10">
    <source>
        <dbReference type="Proteomes" id="UP000219813"/>
    </source>
</evidence>
<accession>A0A1D3TD51</accession>
<dbReference type="KEGG" id="pmal:PMUG01_13046400"/>
<dbReference type="EC" id="3.1.30.1" evidence="9"/>
<comment type="similarity">
    <text evidence="1">Belongs to the nuclease type I family.</text>
</comment>
<dbReference type="InterPro" id="IPR008947">
    <property type="entry name" value="PLipase_C/P1_nuclease_dom_sf"/>
</dbReference>
<dbReference type="PANTHER" id="PTHR33146">
    <property type="entry name" value="ENDONUCLEASE 4"/>
    <property type="match status" value="1"/>
</dbReference>
<dbReference type="RefSeq" id="XP_028863849.1">
    <property type="nucleotide sequence ID" value="XM_029007461.1"/>
</dbReference>
<keyword evidence="7" id="KW-0325">Glycoprotein</keyword>
<reference evidence="9 10" key="1">
    <citation type="submission" date="2016-06" db="EMBL/GenBank/DDBJ databases">
        <authorList>
            <consortium name="Pathogen Informatics"/>
        </authorList>
    </citation>
    <scope>NUCLEOTIDE SEQUENCE [LARGE SCALE GENOMIC DNA]</scope>
</reference>
<dbReference type="GeneID" id="39871181"/>
<feature type="chain" id="PRO_5008921388" evidence="8">
    <location>
        <begin position="25"/>
        <end position="326"/>
    </location>
</feature>
<evidence type="ECO:0000256" key="3">
    <source>
        <dbReference type="ARBA" id="ARBA00022723"/>
    </source>
</evidence>
<dbReference type="GO" id="GO:0003676">
    <property type="term" value="F:nucleic acid binding"/>
    <property type="evidence" value="ECO:0007669"/>
    <property type="project" value="InterPro"/>
</dbReference>
<dbReference type="PANTHER" id="PTHR33146:SF10">
    <property type="entry name" value="STRAND-SPECIFIC NUCLEASE, PUTATIVE-RELATED"/>
    <property type="match status" value="1"/>
</dbReference>
<evidence type="ECO:0000256" key="5">
    <source>
        <dbReference type="ARBA" id="ARBA00022801"/>
    </source>
</evidence>
<dbReference type="EMBL" id="LT594634">
    <property type="protein sequence ID" value="SCP02817.1"/>
    <property type="molecule type" value="Genomic_DNA"/>
</dbReference>
<gene>
    <name evidence="9" type="primary">PmUG01_13046400</name>
    <name evidence="9" type="ORF">PMUG01_13046400</name>
</gene>
<protein>
    <submittedName>
        <fullName evidence="9">p1/s1 nuclease, putative</fullName>
        <ecNumber evidence="9">3.1.30.1</ecNumber>
    </submittedName>
</protein>
<dbReference type="OMA" id="GRTNTFV"/>
<keyword evidence="2" id="KW-0540">Nuclease</keyword>
<evidence type="ECO:0000256" key="8">
    <source>
        <dbReference type="SAM" id="SignalP"/>
    </source>
</evidence>